<name>A0A2S5SSR8_9BURK</name>
<feature type="transmembrane region" description="Helical" evidence="5">
    <location>
        <begin position="212"/>
        <end position="229"/>
    </location>
</feature>
<dbReference type="CDD" id="cd07042">
    <property type="entry name" value="STAS_SulP_like_sulfate_transporter"/>
    <property type="match status" value="1"/>
</dbReference>
<dbReference type="InterPro" id="IPR036513">
    <property type="entry name" value="STAS_dom_sf"/>
</dbReference>
<dbReference type="InterPro" id="IPR002645">
    <property type="entry name" value="STAS_dom"/>
</dbReference>
<dbReference type="Proteomes" id="UP000238605">
    <property type="component" value="Unassembled WGS sequence"/>
</dbReference>
<evidence type="ECO:0000256" key="3">
    <source>
        <dbReference type="ARBA" id="ARBA00022989"/>
    </source>
</evidence>
<dbReference type="GO" id="GO:0055085">
    <property type="term" value="P:transmembrane transport"/>
    <property type="evidence" value="ECO:0007669"/>
    <property type="project" value="InterPro"/>
</dbReference>
<reference evidence="7 8" key="1">
    <citation type="submission" date="2018-02" db="EMBL/GenBank/DDBJ databases">
        <title>Reclassifiation of [Polyangium] brachysporum DSM 7029 as Guopingzhaonella breviflexa gen. nov., sp. nov., a member of the family Comamonadaceae.</title>
        <authorList>
            <person name="Tang B."/>
        </authorList>
    </citation>
    <scope>NUCLEOTIDE SEQUENCE [LARGE SCALE GENOMIC DNA]</scope>
    <source>
        <strain evidence="7 8">BCRC 80649</strain>
    </source>
</reference>
<feature type="transmembrane region" description="Helical" evidence="5">
    <location>
        <begin position="141"/>
        <end position="159"/>
    </location>
</feature>
<evidence type="ECO:0000256" key="5">
    <source>
        <dbReference type="SAM" id="Phobius"/>
    </source>
</evidence>
<accession>A0A2S5SSR8</accession>
<organism evidence="7 8">
    <name type="scientific">Caldimonas caldifontis</name>
    <dbReference type="NCBI Taxonomy" id="1452508"/>
    <lineage>
        <taxon>Bacteria</taxon>
        <taxon>Pseudomonadati</taxon>
        <taxon>Pseudomonadota</taxon>
        <taxon>Betaproteobacteria</taxon>
        <taxon>Burkholderiales</taxon>
        <taxon>Sphaerotilaceae</taxon>
        <taxon>Caldimonas</taxon>
    </lineage>
</organism>
<feature type="transmembrane region" description="Helical" evidence="5">
    <location>
        <begin position="60"/>
        <end position="77"/>
    </location>
</feature>
<dbReference type="PANTHER" id="PTHR11814">
    <property type="entry name" value="SULFATE TRANSPORTER"/>
    <property type="match status" value="1"/>
</dbReference>
<evidence type="ECO:0000256" key="1">
    <source>
        <dbReference type="ARBA" id="ARBA00004141"/>
    </source>
</evidence>
<dbReference type="InterPro" id="IPR001902">
    <property type="entry name" value="SLC26A/SulP_fam"/>
</dbReference>
<feature type="transmembrane region" description="Helical" evidence="5">
    <location>
        <begin position="267"/>
        <end position="286"/>
    </location>
</feature>
<dbReference type="GO" id="GO:0016020">
    <property type="term" value="C:membrane"/>
    <property type="evidence" value="ECO:0007669"/>
    <property type="project" value="UniProtKB-SubCell"/>
</dbReference>
<keyword evidence="2 5" id="KW-0812">Transmembrane</keyword>
<feature type="domain" description="STAS" evidence="6">
    <location>
        <begin position="464"/>
        <end position="570"/>
    </location>
</feature>
<dbReference type="AlphaFoldDB" id="A0A2S5SSR8"/>
<dbReference type="SUPFAM" id="SSF52091">
    <property type="entry name" value="SpoIIaa-like"/>
    <property type="match status" value="1"/>
</dbReference>
<keyword evidence="3 5" id="KW-1133">Transmembrane helix</keyword>
<evidence type="ECO:0000313" key="8">
    <source>
        <dbReference type="Proteomes" id="UP000238605"/>
    </source>
</evidence>
<feature type="transmembrane region" description="Helical" evidence="5">
    <location>
        <begin position="361"/>
        <end position="380"/>
    </location>
</feature>
<dbReference type="InterPro" id="IPR011547">
    <property type="entry name" value="SLC26A/SulP_dom"/>
</dbReference>
<sequence>MNLSLPPAVALALSRVFGSWVHEVNGASLRADVLAGLLGAVLVLPQGIAFATLAGLPPQYGLYTAIVPCIVAALFGSSRHVMSGPTNANSLALFAMLTPLAAAGSPAYIQLALAVTVLVGVMQTLVGALRLGTIANFISPAALMGFTSGAALLIALHAMRDLLGLGALEGQGTPAVLAHLATRISHTQFTALLVGLTTLITAVLVRHLTPRWPGMLVGLVAGTALATVLNRQGDALGWAHVAVVGSIPSPWPPFAVPAIDWKQLPELLGLAAALTIVALGQSISIAKAVAQRSGQRIDTNREFLGQGLSNLVGGFFSSYVSCGSLNRSMPNLEAGARTPLAAVFSAVLLVGVVAFSAPLLALIPMAAIAGLLLLVAWSLLDLPRWRRLYLLNRTEFGIAALTLLATVSIRLEMAILLGTIASLMSYLQRTAKPAMRTMGFTSMEEGRHFEVVDGHPEGSLPECPQLKLLRMEGSIYFGATQHVADTLHALRTAPHAPKHLLVMAKSMNFIDLAGAELWQSELAARRAMGGDLHFHRPRPQVLEMWERTGFTAALGPDHIHPDKRTAIARIFQTLDPQICRTCRARIFWECGKLDQ</sequence>
<dbReference type="PROSITE" id="PS50801">
    <property type="entry name" value="STAS"/>
    <property type="match status" value="1"/>
</dbReference>
<keyword evidence="8" id="KW-1185">Reference proteome</keyword>
<dbReference type="Pfam" id="PF00916">
    <property type="entry name" value="Sulfate_transp"/>
    <property type="match status" value="1"/>
</dbReference>
<protein>
    <submittedName>
        <fullName evidence="7">Sulfate transporter</fullName>
    </submittedName>
</protein>
<feature type="transmembrane region" description="Helical" evidence="5">
    <location>
        <begin position="107"/>
        <end position="129"/>
    </location>
</feature>
<dbReference type="Pfam" id="PF01740">
    <property type="entry name" value="STAS"/>
    <property type="match status" value="1"/>
</dbReference>
<evidence type="ECO:0000256" key="4">
    <source>
        <dbReference type="ARBA" id="ARBA00023136"/>
    </source>
</evidence>
<comment type="subcellular location">
    <subcellularLocation>
        <location evidence="1">Membrane</location>
        <topology evidence="1">Multi-pass membrane protein</topology>
    </subcellularLocation>
</comment>
<dbReference type="RefSeq" id="WP_104303229.1">
    <property type="nucleotide sequence ID" value="NZ_PSNX01000012.1"/>
</dbReference>
<proteinExistence type="predicted"/>
<feature type="transmembrane region" description="Helical" evidence="5">
    <location>
        <begin position="187"/>
        <end position="205"/>
    </location>
</feature>
<dbReference type="EMBL" id="PSNX01000012">
    <property type="protein sequence ID" value="PPE65607.1"/>
    <property type="molecule type" value="Genomic_DNA"/>
</dbReference>
<comment type="caution">
    <text evidence="7">The sequence shown here is derived from an EMBL/GenBank/DDBJ whole genome shotgun (WGS) entry which is preliminary data.</text>
</comment>
<feature type="transmembrane region" description="Helical" evidence="5">
    <location>
        <begin position="334"/>
        <end position="355"/>
    </location>
</feature>
<dbReference type="OrthoDB" id="9769739at2"/>
<feature type="transmembrane region" description="Helical" evidence="5">
    <location>
        <begin position="401"/>
        <end position="427"/>
    </location>
</feature>
<evidence type="ECO:0000259" key="6">
    <source>
        <dbReference type="PROSITE" id="PS50801"/>
    </source>
</evidence>
<evidence type="ECO:0000313" key="7">
    <source>
        <dbReference type="EMBL" id="PPE65607.1"/>
    </source>
</evidence>
<evidence type="ECO:0000256" key="2">
    <source>
        <dbReference type="ARBA" id="ARBA00022692"/>
    </source>
</evidence>
<feature type="transmembrane region" description="Helical" evidence="5">
    <location>
        <begin position="34"/>
        <end position="53"/>
    </location>
</feature>
<keyword evidence="4 5" id="KW-0472">Membrane</keyword>
<dbReference type="Gene3D" id="3.30.750.24">
    <property type="entry name" value="STAS domain"/>
    <property type="match status" value="1"/>
</dbReference>
<gene>
    <name evidence="7" type="ORF">C1704_13315</name>
</gene>